<evidence type="ECO:0000256" key="2">
    <source>
        <dbReference type="ARBA" id="ARBA00006562"/>
    </source>
</evidence>
<keyword evidence="6" id="KW-0378">Hydrolase</keyword>
<dbReference type="GO" id="GO:0034353">
    <property type="term" value="F:mRNA 5'-diphosphatase activity"/>
    <property type="evidence" value="ECO:0007669"/>
    <property type="project" value="TreeGrafter"/>
</dbReference>
<dbReference type="GO" id="GO:0000956">
    <property type="term" value="P:nuclear-transcribed mRNA catabolic process"/>
    <property type="evidence" value="ECO:0007669"/>
    <property type="project" value="TreeGrafter"/>
</dbReference>
<dbReference type="GO" id="GO:0005829">
    <property type="term" value="C:cytosol"/>
    <property type="evidence" value="ECO:0007669"/>
    <property type="project" value="TreeGrafter"/>
</dbReference>
<evidence type="ECO:0000313" key="9">
    <source>
        <dbReference type="Proteomes" id="UP000268093"/>
    </source>
</evidence>
<dbReference type="GO" id="GO:0004518">
    <property type="term" value="F:nuclease activity"/>
    <property type="evidence" value="ECO:0007669"/>
    <property type="project" value="UniProtKB-KW"/>
</dbReference>
<comment type="catalytic activity">
    <reaction evidence="3">
        <text>a 5'-end (N(7)-methyl 5'-triphosphoguanosine)-ribonucleoside-ribonucleotide in mRNA + H2O = a (N(7)-methyl 5'-triphosphoguanosine)-nucleoside + a 5'-end phospho-ribonucleoside in mRNA + H(+)</text>
        <dbReference type="Rhea" id="RHEA:66928"/>
        <dbReference type="Rhea" id="RHEA-COMP:15692"/>
        <dbReference type="Rhea" id="RHEA-COMP:17313"/>
        <dbReference type="ChEBI" id="CHEBI:15377"/>
        <dbReference type="ChEBI" id="CHEBI:15378"/>
        <dbReference type="ChEBI" id="CHEBI:138282"/>
        <dbReference type="ChEBI" id="CHEBI:172876"/>
        <dbReference type="ChEBI" id="CHEBI:172877"/>
    </reaction>
    <physiologicalReaction direction="left-to-right" evidence="3">
        <dbReference type="Rhea" id="RHEA:66929"/>
    </physiologicalReaction>
</comment>
<comment type="catalytic activity">
    <reaction evidence="4">
        <text>a 5'-end triphospho-ribonucleoside in mRNA + H2O = a 5'-end phospho-ribonucleoside in mRNA + diphosphate + H(+)</text>
        <dbReference type="Rhea" id="RHEA:78683"/>
        <dbReference type="Rhea" id="RHEA-COMP:15692"/>
        <dbReference type="Rhea" id="RHEA-COMP:17164"/>
        <dbReference type="ChEBI" id="CHEBI:15377"/>
        <dbReference type="ChEBI" id="CHEBI:15378"/>
        <dbReference type="ChEBI" id="CHEBI:33019"/>
        <dbReference type="ChEBI" id="CHEBI:138282"/>
        <dbReference type="ChEBI" id="CHEBI:167618"/>
    </reaction>
    <physiologicalReaction direction="left-to-right" evidence="4">
        <dbReference type="Rhea" id="RHEA:78684"/>
    </physiologicalReaction>
</comment>
<dbReference type="GO" id="GO:0005634">
    <property type="term" value="C:nucleus"/>
    <property type="evidence" value="ECO:0007669"/>
    <property type="project" value="UniProtKB-SubCell"/>
</dbReference>
<evidence type="ECO:0000256" key="1">
    <source>
        <dbReference type="ARBA" id="ARBA00001968"/>
    </source>
</evidence>
<dbReference type="PANTHER" id="PTHR12395">
    <property type="entry name" value="DOM-3 RELATED"/>
    <property type="match status" value="1"/>
</dbReference>
<gene>
    <name evidence="8" type="ORF">BC936DRAFT_143856</name>
</gene>
<organism evidence="8 9">
    <name type="scientific">Jimgerdemannia flammicorona</name>
    <dbReference type="NCBI Taxonomy" id="994334"/>
    <lineage>
        <taxon>Eukaryota</taxon>
        <taxon>Fungi</taxon>
        <taxon>Fungi incertae sedis</taxon>
        <taxon>Mucoromycota</taxon>
        <taxon>Mucoromycotina</taxon>
        <taxon>Endogonomycetes</taxon>
        <taxon>Endogonales</taxon>
        <taxon>Endogonaceae</taxon>
        <taxon>Jimgerdemannia</taxon>
    </lineage>
</organism>
<dbReference type="Proteomes" id="UP000268093">
    <property type="component" value="Unassembled WGS sequence"/>
</dbReference>
<dbReference type="AlphaFoldDB" id="A0A432ZYE8"/>
<comment type="function">
    <text evidence="6">Decapping enzyme for NAD-capped RNAs: specifically hydrolyzes the nicotinamide adenine dinucleotide (NAD) cap from a subset of RNAs by removing the entire NAD moiety from the 5'-end of an NAD-capped RNA.</text>
</comment>
<keyword evidence="6" id="KW-0540">Nuclease</keyword>
<evidence type="ECO:0000256" key="3">
    <source>
        <dbReference type="ARBA" id="ARBA00044676"/>
    </source>
</evidence>
<accession>A0A432ZYE8</accession>
<comment type="catalytic activity">
    <reaction evidence="5">
        <text>a 5'-end NAD(+)-phospho-ribonucleoside in mRNA + H2O = a 5'-end phospho-ribonucleoside in mRNA + NAD(+) + H(+)</text>
        <dbReference type="Rhea" id="RHEA:60880"/>
        <dbReference type="Rhea" id="RHEA-COMP:15692"/>
        <dbReference type="Rhea" id="RHEA-COMP:15698"/>
        <dbReference type="ChEBI" id="CHEBI:15377"/>
        <dbReference type="ChEBI" id="CHEBI:15378"/>
        <dbReference type="ChEBI" id="CHEBI:57540"/>
        <dbReference type="ChEBI" id="CHEBI:138282"/>
        <dbReference type="ChEBI" id="CHEBI:144029"/>
    </reaction>
    <physiologicalReaction direction="left-to-right" evidence="5">
        <dbReference type="Rhea" id="RHEA:60881"/>
    </physiologicalReaction>
</comment>
<dbReference type="Pfam" id="PF08652">
    <property type="entry name" value="RAI1"/>
    <property type="match status" value="1"/>
</dbReference>
<comment type="subcellular location">
    <subcellularLocation>
        <location evidence="6">Nucleus</location>
    </subcellularLocation>
</comment>
<keyword evidence="6" id="KW-0479">Metal-binding</keyword>
<dbReference type="GO" id="GO:0110155">
    <property type="term" value="P:NAD-cap decapping"/>
    <property type="evidence" value="ECO:0007669"/>
    <property type="project" value="TreeGrafter"/>
</dbReference>
<comment type="caution">
    <text evidence="8">The sequence shown here is derived from an EMBL/GenBank/DDBJ whole genome shotgun (WGS) entry which is preliminary data.</text>
</comment>
<feature type="domain" description="RAI1-like" evidence="7">
    <location>
        <begin position="9"/>
        <end position="140"/>
    </location>
</feature>
<dbReference type="InterPro" id="IPR013961">
    <property type="entry name" value="RAI1"/>
</dbReference>
<keyword evidence="6" id="KW-0547">Nucleotide-binding</keyword>
<evidence type="ECO:0000313" key="8">
    <source>
        <dbReference type="EMBL" id="RUO95517.1"/>
    </source>
</evidence>
<sequence>VKRPPPHGPLSQYIELKTSRIISSQRDETNFERRKLIKFWAQSFLVGTPTIICGFRDDDGFVKTVQTFKTMEIPRMVRGKDNMWDANVCINFANAVLNWIREHVTEDDPQVTYTISWKQPWQNVELTYAGKTNAFLTESYLKGEMRPE</sequence>
<name>A0A432ZYE8_9FUNG</name>
<dbReference type="EC" id="3.6.1.-" evidence="6"/>
<reference evidence="8 9" key="1">
    <citation type="journal article" date="2018" name="New Phytol.">
        <title>Phylogenomics of Endogonaceae and evolution of mycorrhizas within Mucoromycota.</title>
        <authorList>
            <person name="Chang Y."/>
            <person name="Desiro A."/>
            <person name="Na H."/>
            <person name="Sandor L."/>
            <person name="Lipzen A."/>
            <person name="Clum A."/>
            <person name="Barry K."/>
            <person name="Grigoriev I.V."/>
            <person name="Martin F.M."/>
            <person name="Stajich J.E."/>
            <person name="Smith M.E."/>
            <person name="Bonito G."/>
            <person name="Spatafora J.W."/>
        </authorList>
    </citation>
    <scope>NUCLEOTIDE SEQUENCE [LARGE SCALE GENOMIC DNA]</scope>
    <source>
        <strain evidence="8 9">GMNB39</strain>
    </source>
</reference>
<comment type="cofactor">
    <cofactor evidence="1 6">
        <name>a divalent metal cation</name>
        <dbReference type="ChEBI" id="CHEBI:60240"/>
    </cofactor>
</comment>
<dbReference type="GO" id="GO:0046872">
    <property type="term" value="F:metal ion binding"/>
    <property type="evidence" value="ECO:0007669"/>
    <property type="project" value="UniProtKB-KW"/>
</dbReference>
<evidence type="ECO:0000256" key="4">
    <source>
        <dbReference type="ARBA" id="ARBA00044692"/>
    </source>
</evidence>
<evidence type="ECO:0000256" key="6">
    <source>
        <dbReference type="RuleBase" id="RU367113"/>
    </source>
</evidence>
<dbReference type="GO" id="GO:0003723">
    <property type="term" value="F:RNA binding"/>
    <property type="evidence" value="ECO:0007669"/>
    <property type="project" value="UniProtKB-KW"/>
</dbReference>
<comment type="similarity">
    <text evidence="2 6">Belongs to the DXO/Dom3Z family.</text>
</comment>
<dbReference type="InterPro" id="IPR039039">
    <property type="entry name" value="RAI1-like_fam"/>
</dbReference>
<proteinExistence type="inferred from homology"/>
<keyword evidence="6" id="KW-0539">Nucleus</keyword>
<feature type="non-terminal residue" evidence="8">
    <location>
        <position position="1"/>
    </location>
</feature>
<dbReference type="EMBL" id="RBNI01028958">
    <property type="protein sequence ID" value="RUO95517.1"/>
    <property type="molecule type" value="Genomic_DNA"/>
</dbReference>
<keyword evidence="6" id="KW-0694">RNA-binding</keyword>
<dbReference type="GO" id="GO:0000166">
    <property type="term" value="F:nucleotide binding"/>
    <property type="evidence" value="ECO:0007669"/>
    <property type="project" value="UniProtKB-KW"/>
</dbReference>
<protein>
    <recommendedName>
        <fullName evidence="6">Decapping nuclease</fullName>
        <ecNumber evidence="6">3.6.1.-</ecNumber>
    </recommendedName>
</protein>
<evidence type="ECO:0000259" key="7">
    <source>
        <dbReference type="Pfam" id="PF08652"/>
    </source>
</evidence>
<keyword evidence="9" id="KW-1185">Reference proteome</keyword>
<evidence type="ECO:0000256" key="5">
    <source>
        <dbReference type="ARBA" id="ARBA00048124"/>
    </source>
</evidence>
<dbReference type="PANTHER" id="PTHR12395:SF9">
    <property type="entry name" value="DECAPPING AND EXORIBONUCLEASE PROTEIN"/>
    <property type="match status" value="1"/>
</dbReference>